<feature type="non-terminal residue" evidence="1">
    <location>
        <position position="1"/>
    </location>
</feature>
<comment type="caution">
    <text evidence="1">The sequence shown here is derived from an EMBL/GenBank/DDBJ whole genome shotgun (WGS) entry which is preliminary data.</text>
</comment>
<organism evidence="1 2">
    <name type="scientific">Acaulospora colombiana</name>
    <dbReference type="NCBI Taxonomy" id="27376"/>
    <lineage>
        <taxon>Eukaryota</taxon>
        <taxon>Fungi</taxon>
        <taxon>Fungi incertae sedis</taxon>
        <taxon>Mucoromycota</taxon>
        <taxon>Glomeromycotina</taxon>
        <taxon>Glomeromycetes</taxon>
        <taxon>Diversisporales</taxon>
        <taxon>Acaulosporaceae</taxon>
        <taxon>Acaulospora</taxon>
    </lineage>
</organism>
<proteinExistence type="predicted"/>
<protein>
    <submittedName>
        <fullName evidence="1">9685_t:CDS:1</fullName>
    </submittedName>
</protein>
<sequence>APYKESVDKMKTSSAGLYAIFTGQSKEIEAQSVMLFVNVIDLGRAHILALEAPEAGNKRILTCSDKPYNNKQIADAFINNFPDLARNTPTKLPEGVEADGYPTGGYYRGDNALSKRILGMTYYDIEQTMVQFVNSVKDYSPLECNKELSRKEFRAKSLHQTLVTFSPWARLVMSPRVKQAITTQISPNLLLYHAIRSYEQPFHLIMAAYGNSTDYLL</sequence>
<evidence type="ECO:0000313" key="2">
    <source>
        <dbReference type="Proteomes" id="UP000789525"/>
    </source>
</evidence>
<reference evidence="1" key="1">
    <citation type="submission" date="2021-06" db="EMBL/GenBank/DDBJ databases">
        <authorList>
            <person name="Kallberg Y."/>
            <person name="Tangrot J."/>
            <person name="Rosling A."/>
        </authorList>
    </citation>
    <scope>NUCLEOTIDE SEQUENCE</scope>
    <source>
        <strain evidence="1">CL356</strain>
    </source>
</reference>
<keyword evidence="2" id="KW-1185">Reference proteome</keyword>
<gene>
    <name evidence="1" type="ORF">ACOLOM_LOCUS12584</name>
</gene>
<dbReference type="Proteomes" id="UP000789525">
    <property type="component" value="Unassembled WGS sequence"/>
</dbReference>
<evidence type="ECO:0000313" key="1">
    <source>
        <dbReference type="EMBL" id="CAG8748666.1"/>
    </source>
</evidence>
<accession>A0ACA9QHU1</accession>
<dbReference type="EMBL" id="CAJVPT010051900">
    <property type="protein sequence ID" value="CAG8748666.1"/>
    <property type="molecule type" value="Genomic_DNA"/>
</dbReference>
<name>A0ACA9QHU1_9GLOM</name>